<evidence type="ECO:0000256" key="1">
    <source>
        <dbReference type="SAM" id="SignalP"/>
    </source>
</evidence>
<protein>
    <submittedName>
        <fullName evidence="2">Uncharacterized protein</fullName>
    </submittedName>
</protein>
<organism evidence="2">
    <name type="scientific">Corethron hystrix</name>
    <dbReference type="NCBI Taxonomy" id="216773"/>
    <lineage>
        <taxon>Eukaryota</taxon>
        <taxon>Sar</taxon>
        <taxon>Stramenopiles</taxon>
        <taxon>Ochrophyta</taxon>
        <taxon>Bacillariophyta</taxon>
        <taxon>Coscinodiscophyceae</taxon>
        <taxon>Corethrophycidae</taxon>
        <taxon>Corethrales</taxon>
        <taxon>Corethraceae</taxon>
        <taxon>Corethron</taxon>
    </lineage>
</organism>
<feature type="chain" id="PRO_5031326431" evidence="1">
    <location>
        <begin position="17"/>
        <end position="140"/>
    </location>
</feature>
<accession>A0A7S1BXW9</accession>
<dbReference type="EMBL" id="HBFR01039163">
    <property type="protein sequence ID" value="CAD8901414.1"/>
    <property type="molecule type" value="Transcribed_RNA"/>
</dbReference>
<proteinExistence type="predicted"/>
<evidence type="ECO:0000313" key="2">
    <source>
        <dbReference type="EMBL" id="CAD8901414.1"/>
    </source>
</evidence>
<gene>
    <name evidence="2" type="ORF">CHYS00102_LOCUS28633</name>
</gene>
<keyword evidence="1" id="KW-0732">Signal</keyword>
<sequence>MFFCLLLVFFFFTVSGRYDLMQLSFEEIGPSVSSVTSFSPRFSLLILLPLTCSMDLLVLFTRSASISFFFFPRGFDFPLPRSSAFVPASGFFTDFFNRMAEVRPSSPLSSDSDSPSVTMSSFSPSLPRTSYLFRFPTNVI</sequence>
<reference evidence="2" key="1">
    <citation type="submission" date="2021-01" db="EMBL/GenBank/DDBJ databases">
        <authorList>
            <person name="Corre E."/>
            <person name="Pelletier E."/>
            <person name="Niang G."/>
            <person name="Scheremetjew M."/>
            <person name="Finn R."/>
            <person name="Kale V."/>
            <person name="Holt S."/>
            <person name="Cochrane G."/>
            <person name="Meng A."/>
            <person name="Brown T."/>
            <person name="Cohen L."/>
        </authorList>
    </citation>
    <scope>NUCLEOTIDE SEQUENCE</scope>
    <source>
        <strain evidence="2">308</strain>
    </source>
</reference>
<dbReference type="AlphaFoldDB" id="A0A7S1BXW9"/>
<name>A0A7S1BXW9_9STRA</name>
<feature type="signal peptide" evidence="1">
    <location>
        <begin position="1"/>
        <end position="16"/>
    </location>
</feature>